<feature type="region of interest" description="Disordered" evidence="2">
    <location>
        <begin position="65"/>
        <end position="174"/>
    </location>
</feature>
<protein>
    <submittedName>
        <fullName evidence="6">Occlusion derived virus envelope protein 66</fullName>
    </submittedName>
</protein>
<evidence type="ECO:0000313" key="7">
    <source>
        <dbReference type="EMBL" id="QBH66258.1"/>
    </source>
</evidence>
<dbReference type="EMBL" id="MK033569">
    <property type="protein sequence ID" value="QBH66388.1"/>
    <property type="molecule type" value="Genomic_DNA"/>
</dbReference>
<dbReference type="Gene3D" id="1.50.10.100">
    <property type="entry name" value="Chondroitin AC/alginate lyase"/>
    <property type="match status" value="1"/>
</dbReference>
<evidence type="ECO:0000313" key="6">
    <source>
        <dbReference type="EMBL" id="QBH66128.1"/>
    </source>
</evidence>
<dbReference type="InterPro" id="IPR043082">
    <property type="entry name" value="Baculo_ODV-E66_core"/>
</dbReference>
<dbReference type="GO" id="GO:0019031">
    <property type="term" value="C:viral envelope"/>
    <property type="evidence" value="ECO:0007669"/>
    <property type="project" value="UniProtKB-KW"/>
</dbReference>
<dbReference type="Gene3D" id="2.70.98.100">
    <property type="entry name" value="Baculovirus E66 occlusion-derived virus envelope protein, domain 2"/>
    <property type="match status" value="1"/>
</dbReference>
<proteinExistence type="predicted"/>
<evidence type="ECO:0000313" key="8">
    <source>
        <dbReference type="EMBL" id="QBH66388.1"/>
    </source>
</evidence>
<dbReference type="InterPro" id="IPR006934">
    <property type="entry name" value="ODV-E66_C_baculovirus"/>
</dbReference>
<feature type="transmembrane region" description="Helical" evidence="3">
    <location>
        <begin position="21"/>
        <end position="43"/>
    </location>
</feature>
<evidence type="ECO:0000256" key="2">
    <source>
        <dbReference type="SAM" id="MobiDB-lite"/>
    </source>
</evidence>
<evidence type="ECO:0000256" key="3">
    <source>
        <dbReference type="SAM" id="Phobius"/>
    </source>
</evidence>
<dbReference type="PANTHER" id="PTHR13037:SF24">
    <property type="entry name" value="POLYCOMB PROTEIN PCL-RELATED"/>
    <property type="match status" value="1"/>
</dbReference>
<organism evidence="6">
    <name type="scientific">Phthorimaea operculella granulovirus</name>
    <dbReference type="NCBI Taxonomy" id="192584"/>
    <lineage>
        <taxon>Viruses</taxon>
        <taxon>Viruses incertae sedis</taxon>
        <taxon>Naldaviricetes</taxon>
        <taxon>Lefavirales</taxon>
        <taxon>Baculoviridae</taxon>
        <taxon>Betabaculovirus</taxon>
        <taxon>Betabaculovirus phoperculellae</taxon>
    </lineage>
</organism>
<dbReference type="InterPro" id="IPR008929">
    <property type="entry name" value="Chondroitin_lyas"/>
</dbReference>
<keyword evidence="1" id="KW-0945">Host-virus interaction</keyword>
<dbReference type="SUPFAM" id="SSF48230">
    <property type="entry name" value="Chondroitin AC/alginate lyase"/>
    <property type="match status" value="1"/>
</dbReference>
<dbReference type="InterPro" id="IPR012970">
    <property type="entry name" value="Lyase_8_alpha_N"/>
</dbReference>
<accession>A0A481SBX4</accession>
<evidence type="ECO:0000256" key="1">
    <source>
        <dbReference type="ARBA" id="ARBA00022581"/>
    </source>
</evidence>
<dbReference type="Pfam" id="PF04850">
    <property type="entry name" value="Baculo_E66"/>
    <property type="match status" value="1"/>
</dbReference>
<dbReference type="EMBL" id="MK033567">
    <property type="protein sequence ID" value="QBH66128.1"/>
    <property type="molecule type" value="Genomic_DNA"/>
</dbReference>
<gene>
    <name evidence="6" type="primary">ODV-e66</name>
    <name evidence="6" type="ORF">PhopGVgp033</name>
</gene>
<evidence type="ECO:0000259" key="4">
    <source>
        <dbReference type="Pfam" id="PF04850"/>
    </source>
</evidence>
<keyword evidence="3" id="KW-0472">Membrane</keyword>
<feature type="domain" description="Polysaccharide lyase 8 N-terminal alpha-helical" evidence="5">
    <location>
        <begin position="188"/>
        <end position="393"/>
    </location>
</feature>
<keyword evidence="3" id="KW-1133">Transmembrane helix</keyword>
<feature type="region of interest" description="Disordered" evidence="2">
    <location>
        <begin position="625"/>
        <end position="645"/>
    </location>
</feature>
<feature type="domain" description="Baculovirus ODV-E66 C-terminal" evidence="4">
    <location>
        <begin position="417"/>
        <end position="796"/>
    </location>
</feature>
<dbReference type="PANTHER" id="PTHR13037">
    <property type="entry name" value="FORMIN"/>
    <property type="match status" value="1"/>
</dbReference>
<dbReference type="EMBL" id="MK033570">
    <property type="protein sequence ID" value="QBH66518.1"/>
    <property type="molecule type" value="Genomic_DNA"/>
</dbReference>
<feature type="compositionally biased region" description="Pro residues" evidence="2">
    <location>
        <begin position="78"/>
        <end position="167"/>
    </location>
</feature>
<evidence type="ECO:0000313" key="9">
    <source>
        <dbReference type="EMBL" id="QBH66518.1"/>
    </source>
</evidence>
<reference evidence="6" key="1">
    <citation type="journal article" date="2019" name="J. Gen. Virol.">
        <title>Elucidating the genetic diversity of Phthorimaea operculella granulovirus (PhopGV).</title>
        <authorList>
            <person name="Larem A."/>
            <person name="Ben-Tiba S."/>
            <person name="Wennmann J.T."/>
            <person name="Gueli Alletti G."/>
            <person name="Jehle J.A."/>
        </authorList>
    </citation>
    <scope>NUCLEOTIDE SEQUENCE</scope>
    <source>
        <strain evidence="6">PhopGV-GR1.1</strain>
        <strain evidence="7">PhopGV-GR1.2</strain>
        <strain evidence="8">PhopGV-GR2.1</strain>
        <strain evidence="9">PhopGV-IT1.1</strain>
    </source>
</reference>
<keyword evidence="6" id="KW-0261">Viral envelope protein</keyword>
<sequence length="798" mass="88524">MADPRLIAPSLYTQPSPPLFCVSHTALICTLCLVLLIFVLLFLCQSGCSNSDTCGCDNDDKRPIVRPPPAENDLGITPPAPQPTPTPTPQPTPAPQPQPQPAPQPQPQPAPTPAPTPQPQPQPTPTPEPTPTPAPQPPAEPAPTPTPQPTPTPTPTPQPTPEPPVPDLPATSPQLANYHDFFKSTLSTQFAQKAEKIVNPTRAFDNTTVFVNLRPWTSTADFGTMCHTVIGYSVRYNTPGDAMYHDAALAANLVNSLRLIGKNLPNTPPHQNAPWGPPADWYHFTITMPEVFMNVTCVLSDTEYYKECAKLTAQWLGAYLPTATSSMGWTRVAGNAMRMGVPYIYTQLLRGKTLDNIKTEPSVQTVLDIISFPYVNEGNGLHIDSIYIDHLDVRAYGYLINSYFTFNYYIHCFGDTVLNREGLTKSIVNVASPEGIVNPAVMSRNGTLYSPVIGHFVDYPLAVHSADYSKVLTKLSNKYYGCVVGTTTRLAYYEADPTNNTQASLWAMNRRIWNRSKPVINYTRQSVLFESGVLNQTPNGMLPLPSTTTSTQSFRPAIGETAIVKTENCGAMLSYSKFSELNDLQFKSCTLYYEEGMYQLYYQLGVRDGTLTMNGRVVVLARDTNQPTSEPSFSAQRENYGNDSDGTTHNGVVCRRVPVDGFNVASLTTRMQGDVEIVEQVIHFDALHNNRGVCSYKLNVENYHDELRVFQLSSETIFVRVDNVRALFMFPNLLLIEDNRASFSTTDEKTRLGVDTIEQMLDLVQERRILSPVNCRLEGAEYVLTDPIPFLQFWFDLV</sequence>
<keyword evidence="3" id="KW-0812">Transmembrane</keyword>
<name>A0A481SBX4_9BBAC</name>
<keyword evidence="6" id="KW-0946">Virion</keyword>
<dbReference type="EMBL" id="MK033568">
    <property type="protein sequence ID" value="QBH66258.1"/>
    <property type="molecule type" value="Genomic_DNA"/>
</dbReference>
<dbReference type="Gene3D" id="2.60.40.4340">
    <property type="match status" value="1"/>
</dbReference>
<evidence type="ECO:0000259" key="5">
    <source>
        <dbReference type="Pfam" id="PF08124"/>
    </source>
</evidence>
<dbReference type="Pfam" id="PF08124">
    <property type="entry name" value="Lyase_8_N"/>
    <property type="match status" value="1"/>
</dbReference>